<proteinExistence type="predicted"/>
<feature type="compositionally biased region" description="Polar residues" evidence="1">
    <location>
        <begin position="355"/>
        <end position="366"/>
    </location>
</feature>
<dbReference type="Proteomes" id="UP000504606">
    <property type="component" value="Unplaced"/>
</dbReference>
<feature type="compositionally biased region" description="Basic and acidic residues" evidence="1">
    <location>
        <begin position="46"/>
        <end position="82"/>
    </location>
</feature>
<dbReference type="AlphaFoldDB" id="A0A9C6X543"/>
<evidence type="ECO:0000313" key="2">
    <source>
        <dbReference type="Proteomes" id="UP000504606"/>
    </source>
</evidence>
<dbReference type="KEGG" id="foc:113216371"/>
<feature type="compositionally biased region" description="Polar residues" evidence="1">
    <location>
        <begin position="251"/>
        <end position="275"/>
    </location>
</feature>
<reference evidence="3" key="1">
    <citation type="submission" date="2025-08" db="UniProtKB">
        <authorList>
            <consortium name="RefSeq"/>
        </authorList>
    </citation>
    <scope>IDENTIFICATION</scope>
    <source>
        <tissue evidence="3">Whole organism</tissue>
    </source>
</reference>
<dbReference type="RefSeq" id="XP_052129346.1">
    <property type="nucleotide sequence ID" value="XM_052273386.1"/>
</dbReference>
<protein>
    <submittedName>
        <fullName evidence="3">Uncharacterized protein LOC113216371</fullName>
    </submittedName>
</protein>
<feature type="region of interest" description="Disordered" evidence="1">
    <location>
        <begin position="199"/>
        <end position="325"/>
    </location>
</feature>
<feature type="compositionally biased region" description="Polar residues" evidence="1">
    <location>
        <begin position="21"/>
        <end position="32"/>
    </location>
</feature>
<sequence length="380" mass="42251">MFGPQNVSTRSKVMFLRVQQQNIIPNSLNGTGESADEGRSDDEEQARDSSKNEKNVTDGRKDEKDGKNVTGMRKDKDIAKETKKIRKTVTGKRKENSVKERKKDNGKVIEERRDMEKTSKESKLSEKNLKEVKDQQGEKTVKNANPIKGVKEVTEIEHDALSFTGSEVNVLSPNFVKEVRDSVSLSVDKKVRSWLETFEGPSPSQATVLDKENILSSPKKLKKDVCDNRHGMKSLKSGRHKSRGSKPRNILHQSLNISPQQKSAVGLNTKSSTAIPPTIESEADRCSSDTTNNKLSVPSANTTELSSQQDVSTKERVQTDSKPVTSIVTARKRLGNTSLLLPSKQQPVLRRTRNKVFSSELANVSRSDPKTQGIKSLKTN</sequence>
<organism evidence="2 3">
    <name type="scientific">Frankliniella occidentalis</name>
    <name type="common">Western flower thrips</name>
    <name type="synonym">Euthrips occidentalis</name>
    <dbReference type="NCBI Taxonomy" id="133901"/>
    <lineage>
        <taxon>Eukaryota</taxon>
        <taxon>Metazoa</taxon>
        <taxon>Ecdysozoa</taxon>
        <taxon>Arthropoda</taxon>
        <taxon>Hexapoda</taxon>
        <taxon>Insecta</taxon>
        <taxon>Pterygota</taxon>
        <taxon>Neoptera</taxon>
        <taxon>Paraneoptera</taxon>
        <taxon>Thysanoptera</taxon>
        <taxon>Terebrantia</taxon>
        <taxon>Thripoidea</taxon>
        <taxon>Thripidae</taxon>
        <taxon>Frankliniella</taxon>
    </lineage>
</organism>
<dbReference type="GeneID" id="113216371"/>
<feature type="region of interest" description="Disordered" evidence="1">
    <location>
        <begin position="21"/>
        <end position="146"/>
    </location>
</feature>
<feature type="compositionally biased region" description="Basic and acidic residues" evidence="1">
    <location>
        <begin position="92"/>
        <end position="141"/>
    </location>
</feature>
<gene>
    <name evidence="3" type="primary">LOC113216371</name>
</gene>
<accession>A0A9C6X543</accession>
<evidence type="ECO:0000313" key="3">
    <source>
        <dbReference type="RefSeq" id="XP_052129346.1"/>
    </source>
</evidence>
<name>A0A9C6X543_FRAOC</name>
<feature type="compositionally biased region" description="Polar residues" evidence="1">
    <location>
        <begin position="288"/>
        <end position="311"/>
    </location>
</feature>
<keyword evidence="2" id="KW-1185">Reference proteome</keyword>
<feature type="region of interest" description="Disordered" evidence="1">
    <location>
        <begin position="341"/>
        <end position="380"/>
    </location>
</feature>
<feature type="compositionally biased region" description="Basic residues" evidence="1">
    <location>
        <begin position="231"/>
        <end position="246"/>
    </location>
</feature>
<evidence type="ECO:0000256" key="1">
    <source>
        <dbReference type="SAM" id="MobiDB-lite"/>
    </source>
</evidence>